<accession>A0A371I1L7</accession>
<gene>
    <name evidence="1" type="ORF">CR513_06783</name>
</gene>
<dbReference type="EMBL" id="QJKJ01001179">
    <property type="protein sequence ID" value="RDY08925.1"/>
    <property type="molecule type" value="Genomic_DNA"/>
</dbReference>
<name>A0A371I1L7_MUCPR</name>
<feature type="non-terminal residue" evidence="1">
    <location>
        <position position="1"/>
    </location>
</feature>
<organism evidence="1 2">
    <name type="scientific">Mucuna pruriens</name>
    <name type="common">Velvet bean</name>
    <name type="synonym">Dolichos pruriens</name>
    <dbReference type="NCBI Taxonomy" id="157652"/>
    <lineage>
        <taxon>Eukaryota</taxon>
        <taxon>Viridiplantae</taxon>
        <taxon>Streptophyta</taxon>
        <taxon>Embryophyta</taxon>
        <taxon>Tracheophyta</taxon>
        <taxon>Spermatophyta</taxon>
        <taxon>Magnoliopsida</taxon>
        <taxon>eudicotyledons</taxon>
        <taxon>Gunneridae</taxon>
        <taxon>Pentapetalae</taxon>
        <taxon>rosids</taxon>
        <taxon>fabids</taxon>
        <taxon>Fabales</taxon>
        <taxon>Fabaceae</taxon>
        <taxon>Papilionoideae</taxon>
        <taxon>50 kb inversion clade</taxon>
        <taxon>NPAAA clade</taxon>
        <taxon>indigoferoid/millettioid clade</taxon>
        <taxon>Phaseoleae</taxon>
        <taxon>Mucuna</taxon>
    </lineage>
</organism>
<dbReference type="OrthoDB" id="1731207at2759"/>
<evidence type="ECO:0000313" key="1">
    <source>
        <dbReference type="EMBL" id="RDY08925.1"/>
    </source>
</evidence>
<reference evidence="1" key="1">
    <citation type="submission" date="2018-05" db="EMBL/GenBank/DDBJ databases">
        <title>Draft genome of Mucuna pruriens seed.</title>
        <authorList>
            <person name="Nnadi N.E."/>
            <person name="Vos R."/>
            <person name="Hasami M.H."/>
            <person name="Devisetty U.K."/>
            <person name="Aguiy J.C."/>
        </authorList>
    </citation>
    <scope>NUCLEOTIDE SEQUENCE [LARGE SCALE GENOMIC DNA]</scope>
    <source>
        <strain evidence="1">JCA_2017</strain>
    </source>
</reference>
<dbReference type="AlphaFoldDB" id="A0A371I1L7"/>
<evidence type="ECO:0000313" key="2">
    <source>
        <dbReference type="Proteomes" id="UP000257109"/>
    </source>
</evidence>
<keyword evidence="2" id="KW-1185">Reference proteome</keyword>
<protein>
    <submittedName>
        <fullName evidence="1">Uncharacterized protein</fullName>
    </submittedName>
</protein>
<proteinExistence type="predicted"/>
<comment type="caution">
    <text evidence="1">The sequence shown here is derived from an EMBL/GenBank/DDBJ whole genome shotgun (WGS) entry which is preliminary data.</text>
</comment>
<sequence>MQESEASHEEDYAQIEESQEATIARFLYGLNREIQDTVELHHYSTIEDLATNVESQLKRKLAYRKTYRNGSSSWKGKEKEPYMELQTSKLDNLGSPGNRRQRFTTSLLTIQPIPVLTMQVIPHQLKILRQSSTIRPLPTEGLHDHSLEFGRDYARRIRIDGSRHMELASLESASGLDSTLVRNWHSIRMQRRNRPAKSALQELTSDY</sequence>
<dbReference type="Proteomes" id="UP000257109">
    <property type="component" value="Unassembled WGS sequence"/>
</dbReference>